<evidence type="ECO:0000313" key="2">
    <source>
        <dbReference type="Proteomes" id="UP001160148"/>
    </source>
</evidence>
<dbReference type="AlphaFoldDB" id="A0AAV0WRU2"/>
<proteinExistence type="predicted"/>
<sequence length="214" mass="25189">MACQCRRNLPRQENLYVDVGEGALLNSKRTYSTQADLAIRSRQVYYTLVPNPGLKSHLKSMPEWKKEGLRLNIFLLEEAANMCGLNGQRLSKWYSVSKWAKKNNSPLSLEEFQWIVERYAQVDRDTENIRSLVVENLKKNGRRYRLDLNDSNNYRLINPKYKPRCESKVKRPYCPCVGWVDPMVYKVMDRAEEMLKKNKTVITVKTDTSKFWQI</sequence>
<accession>A0AAV0WRU2</accession>
<comment type="caution">
    <text evidence="1">The sequence shown here is derived from an EMBL/GenBank/DDBJ whole genome shotgun (WGS) entry which is preliminary data.</text>
</comment>
<dbReference type="EMBL" id="CARXXK010000002">
    <property type="protein sequence ID" value="CAI6358302.1"/>
    <property type="molecule type" value="Genomic_DNA"/>
</dbReference>
<dbReference type="Proteomes" id="UP001160148">
    <property type="component" value="Unassembled WGS sequence"/>
</dbReference>
<reference evidence="1 2" key="1">
    <citation type="submission" date="2023-01" db="EMBL/GenBank/DDBJ databases">
        <authorList>
            <person name="Whitehead M."/>
        </authorList>
    </citation>
    <scope>NUCLEOTIDE SEQUENCE [LARGE SCALE GENOMIC DNA]</scope>
</reference>
<keyword evidence="2" id="KW-1185">Reference proteome</keyword>
<gene>
    <name evidence="1" type="ORF">MEUPH1_LOCUS13832</name>
</gene>
<protein>
    <submittedName>
        <fullName evidence="1">Uncharacterized protein</fullName>
    </submittedName>
</protein>
<organism evidence="1 2">
    <name type="scientific">Macrosiphum euphorbiae</name>
    <name type="common">potato aphid</name>
    <dbReference type="NCBI Taxonomy" id="13131"/>
    <lineage>
        <taxon>Eukaryota</taxon>
        <taxon>Metazoa</taxon>
        <taxon>Ecdysozoa</taxon>
        <taxon>Arthropoda</taxon>
        <taxon>Hexapoda</taxon>
        <taxon>Insecta</taxon>
        <taxon>Pterygota</taxon>
        <taxon>Neoptera</taxon>
        <taxon>Paraneoptera</taxon>
        <taxon>Hemiptera</taxon>
        <taxon>Sternorrhyncha</taxon>
        <taxon>Aphidomorpha</taxon>
        <taxon>Aphidoidea</taxon>
        <taxon>Aphididae</taxon>
        <taxon>Macrosiphini</taxon>
        <taxon>Macrosiphum</taxon>
    </lineage>
</organism>
<name>A0AAV0WRU2_9HEMI</name>
<evidence type="ECO:0000313" key="1">
    <source>
        <dbReference type="EMBL" id="CAI6358302.1"/>
    </source>
</evidence>